<keyword evidence="1" id="KW-0472">Membrane</keyword>
<keyword evidence="1" id="KW-1133">Transmembrane helix</keyword>
<dbReference type="Proteomes" id="UP000033740">
    <property type="component" value="Unassembled WGS sequence"/>
</dbReference>
<evidence type="ECO:0000256" key="1">
    <source>
        <dbReference type="SAM" id="Phobius"/>
    </source>
</evidence>
<gene>
    <name evidence="2" type="ORF">RS86_01498</name>
</gene>
<feature type="transmembrane region" description="Helical" evidence="1">
    <location>
        <begin position="6"/>
        <end position="28"/>
    </location>
</feature>
<keyword evidence="1" id="KW-0812">Transmembrane</keyword>
<dbReference type="AlphaFoldDB" id="A0A0F0LQA6"/>
<reference evidence="2 3" key="1">
    <citation type="submission" date="2015-02" db="EMBL/GenBank/DDBJ databases">
        <title>Draft genome sequences of ten Microbacterium spp. with emphasis on heavy metal contaminated environments.</title>
        <authorList>
            <person name="Corretto E."/>
        </authorList>
    </citation>
    <scope>NUCLEOTIDE SEQUENCE [LARGE SCALE GENOMIC DNA]</scope>
    <source>
        <strain evidence="2 3">ARN176</strain>
    </source>
</reference>
<dbReference type="PATRIC" id="fig|582680.6.peg.1537"/>
<sequence length="78" mass="8789">MTEPQVWTLIGVFAAVMLGGMTLMTTLLTRTISAKSDAADSRIESLRVEMNARFDTMDVKFSTLDREVATLAERFWRS</sequence>
<protein>
    <submittedName>
        <fullName evidence="2">Uncharacterized protein</fullName>
    </submittedName>
</protein>
<accession>A0A0F0LQA6</accession>
<evidence type="ECO:0000313" key="2">
    <source>
        <dbReference type="EMBL" id="KJL33701.1"/>
    </source>
</evidence>
<keyword evidence="3" id="KW-1185">Reference proteome</keyword>
<dbReference type="STRING" id="582680.RS86_01498"/>
<dbReference type="EMBL" id="JYIX01000032">
    <property type="protein sequence ID" value="KJL33701.1"/>
    <property type="molecule type" value="Genomic_DNA"/>
</dbReference>
<evidence type="ECO:0000313" key="3">
    <source>
        <dbReference type="Proteomes" id="UP000033740"/>
    </source>
</evidence>
<organism evidence="2 3">
    <name type="scientific">Microbacterium azadirachtae</name>
    <dbReference type="NCBI Taxonomy" id="582680"/>
    <lineage>
        <taxon>Bacteria</taxon>
        <taxon>Bacillati</taxon>
        <taxon>Actinomycetota</taxon>
        <taxon>Actinomycetes</taxon>
        <taxon>Micrococcales</taxon>
        <taxon>Microbacteriaceae</taxon>
        <taxon>Microbacterium</taxon>
    </lineage>
</organism>
<comment type="caution">
    <text evidence="2">The sequence shown here is derived from an EMBL/GenBank/DDBJ whole genome shotgun (WGS) entry which is preliminary data.</text>
</comment>
<proteinExistence type="predicted"/>
<name>A0A0F0LQA6_9MICO</name>